<evidence type="ECO:0000256" key="4">
    <source>
        <dbReference type="ARBA" id="ARBA00023316"/>
    </source>
</evidence>
<dbReference type="Gene3D" id="2.40.40.10">
    <property type="entry name" value="RlpA-like domain"/>
    <property type="match status" value="1"/>
</dbReference>
<dbReference type="PANTHER" id="PTHR30124">
    <property type="entry name" value="MEMBRANE-BOUND LYTIC MUREIN TRANSGLYCOSYLASE A"/>
    <property type="match status" value="1"/>
</dbReference>
<dbReference type="GO" id="GO:0009254">
    <property type="term" value="P:peptidoglycan turnover"/>
    <property type="evidence" value="ECO:0007669"/>
    <property type="project" value="InterPro"/>
</dbReference>
<evidence type="ECO:0000313" key="8">
    <source>
        <dbReference type="Proteomes" id="UP000305709"/>
    </source>
</evidence>
<proteinExistence type="predicted"/>
<keyword evidence="4" id="KW-0961">Cell wall biogenesis/degradation</keyword>
<comment type="catalytic activity">
    <reaction evidence="1">
        <text>Exolytic cleavage of the (1-&gt;4)-beta-glycosidic linkage between N-acetylmuramic acid (MurNAc) and N-acetylglucosamine (GlcNAc) residues in peptidoglycan, from either the reducing or the non-reducing ends of the peptidoglycan chains, with concomitant formation of a 1,6-anhydrobond in the MurNAc residue.</text>
        <dbReference type="EC" id="4.2.2.n1"/>
    </reaction>
</comment>
<dbReference type="PIRSF" id="PIRSF019422">
    <property type="entry name" value="MltA"/>
    <property type="match status" value="1"/>
</dbReference>
<dbReference type="CDD" id="cd14668">
    <property type="entry name" value="mlta_B"/>
    <property type="match status" value="1"/>
</dbReference>
<evidence type="ECO:0000313" key="7">
    <source>
        <dbReference type="EMBL" id="TNC74310.1"/>
    </source>
</evidence>
<dbReference type="GO" id="GO:0004553">
    <property type="term" value="F:hydrolase activity, hydrolyzing O-glycosyl compounds"/>
    <property type="evidence" value="ECO:0007669"/>
    <property type="project" value="InterPro"/>
</dbReference>
<dbReference type="Proteomes" id="UP000305709">
    <property type="component" value="Unassembled WGS sequence"/>
</dbReference>
<dbReference type="GO" id="GO:0009253">
    <property type="term" value="P:peptidoglycan catabolic process"/>
    <property type="evidence" value="ECO:0007669"/>
    <property type="project" value="TreeGrafter"/>
</dbReference>
<dbReference type="Pfam" id="PF06725">
    <property type="entry name" value="3D"/>
    <property type="match status" value="1"/>
</dbReference>
<dbReference type="EMBL" id="VDFV01000002">
    <property type="protein sequence ID" value="TNC74310.1"/>
    <property type="molecule type" value="Genomic_DNA"/>
</dbReference>
<protein>
    <recommendedName>
        <fullName evidence="2">peptidoglycan lytic exotransglycosylase</fullName>
        <ecNumber evidence="2">4.2.2.n1</ecNumber>
    </recommendedName>
    <alternativeName>
        <fullName evidence="5">Murein hydrolase A</fullName>
    </alternativeName>
</protein>
<dbReference type="InterPro" id="IPR005300">
    <property type="entry name" value="MltA_B"/>
</dbReference>
<dbReference type="Gene3D" id="2.40.240.50">
    <property type="entry name" value="Barwin-like endoglucanases"/>
    <property type="match status" value="1"/>
</dbReference>
<dbReference type="GO" id="GO:0008933">
    <property type="term" value="F:peptidoglycan lytic transglycosylase activity"/>
    <property type="evidence" value="ECO:0007669"/>
    <property type="project" value="TreeGrafter"/>
</dbReference>
<dbReference type="CDD" id="cd14485">
    <property type="entry name" value="mltA_like_LT_A"/>
    <property type="match status" value="1"/>
</dbReference>
<dbReference type="InterPro" id="IPR026044">
    <property type="entry name" value="MltA"/>
</dbReference>
<sequence length="339" mass="35765">MTAGGRPMTGGATESTPVHRRLTDLGFGALEGWAEDDHEAALAAFRVTCSDIALPDWAALAEEAEAIAPGQARAFFEARFRPLLVEDEAPALFTGYYEPELEGDLRWSERFPVPLYRRPEDLGDPGPTRAEIEDGALAGRGLEMAWVADPLEAFLLQVQGSGRIRLPDGRVLRLGHGGGNGHPYTSIGRVLVERGAVPADEVSVEAIRDWVMAHPVEGAALRRLNASFAFFRALDDLPAEAGPPGTMGRPVMAGRSVAVDPACVPLGLPVWIETGGGLRRLMVAQDTGSAIRGAQRADIFFGTGIEAGRQAGAVREGGRMVLLLPRPGAAGGPGPAGPT</sequence>
<name>A0A5C4NK08_9RHOB</name>
<dbReference type="GO" id="GO:0019867">
    <property type="term" value="C:outer membrane"/>
    <property type="evidence" value="ECO:0007669"/>
    <property type="project" value="InterPro"/>
</dbReference>
<dbReference type="GO" id="GO:0071555">
    <property type="term" value="P:cell wall organization"/>
    <property type="evidence" value="ECO:0007669"/>
    <property type="project" value="UniProtKB-KW"/>
</dbReference>
<evidence type="ECO:0000256" key="1">
    <source>
        <dbReference type="ARBA" id="ARBA00001420"/>
    </source>
</evidence>
<dbReference type="Pfam" id="PF03562">
    <property type="entry name" value="MltA"/>
    <property type="match status" value="1"/>
</dbReference>
<dbReference type="OrthoDB" id="9783686at2"/>
<feature type="domain" description="Lytic transglycosylase MltA" evidence="6">
    <location>
        <begin position="100"/>
        <end position="232"/>
    </location>
</feature>
<gene>
    <name evidence="7" type="ORF">FHG71_03770</name>
</gene>
<dbReference type="AlphaFoldDB" id="A0A5C4NK08"/>
<organism evidence="7 8">
    <name type="scientific">Rubellimicrobium roseum</name>
    <dbReference type="NCBI Taxonomy" id="687525"/>
    <lineage>
        <taxon>Bacteria</taxon>
        <taxon>Pseudomonadati</taxon>
        <taxon>Pseudomonadota</taxon>
        <taxon>Alphaproteobacteria</taxon>
        <taxon>Rhodobacterales</taxon>
        <taxon>Roseobacteraceae</taxon>
        <taxon>Rubellimicrobium</taxon>
    </lineage>
</organism>
<dbReference type="SUPFAM" id="SSF50685">
    <property type="entry name" value="Barwin-like endoglucanases"/>
    <property type="match status" value="1"/>
</dbReference>
<evidence type="ECO:0000256" key="3">
    <source>
        <dbReference type="ARBA" id="ARBA00023239"/>
    </source>
</evidence>
<accession>A0A5C4NK08</accession>
<dbReference type="SMART" id="SM00925">
    <property type="entry name" value="MltA"/>
    <property type="match status" value="1"/>
</dbReference>
<evidence type="ECO:0000259" key="6">
    <source>
        <dbReference type="SMART" id="SM00925"/>
    </source>
</evidence>
<keyword evidence="3" id="KW-0456">Lyase</keyword>
<comment type="caution">
    <text evidence="7">The sequence shown here is derived from an EMBL/GenBank/DDBJ whole genome shotgun (WGS) entry which is preliminary data.</text>
</comment>
<dbReference type="InterPro" id="IPR036908">
    <property type="entry name" value="RlpA-like_sf"/>
</dbReference>
<keyword evidence="8" id="KW-1185">Reference proteome</keyword>
<reference evidence="7 8" key="1">
    <citation type="submission" date="2019-06" db="EMBL/GenBank/DDBJ databases">
        <authorList>
            <person name="Jiang L."/>
        </authorList>
    </citation>
    <scope>NUCLEOTIDE SEQUENCE [LARGE SCALE GENOMIC DNA]</scope>
    <source>
        <strain evidence="7 8">YIM 48858</strain>
    </source>
</reference>
<dbReference type="InterPro" id="IPR010611">
    <property type="entry name" value="3D_dom"/>
</dbReference>
<dbReference type="PANTHER" id="PTHR30124:SF0">
    <property type="entry name" value="MEMBRANE-BOUND LYTIC MUREIN TRANSGLYCOSYLASE A"/>
    <property type="match status" value="1"/>
</dbReference>
<evidence type="ECO:0000256" key="2">
    <source>
        <dbReference type="ARBA" id="ARBA00012587"/>
    </source>
</evidence>
<dbReference type="EC" id="4.2.2.n1" evidence="2"/>
<evidence type="ECO:0000256" key="5">
    <source>
        <dbReference type="ARBA" id="ARBA00030918"/>
    </source>
</evidence>